<dbReference type="EMBL" id="MFKX01000029">
    <property type="protein sequence ID" value="OGG57323.1"/>
    <property type="molecule type" value="Genomic_DNA"/>
</dbReference>
<feature type="chain" id="PRO_5009523706" evidence="2">
    <location>
        <begin position="24"/>
        <end position="240"/>
    </location>
</feature>
<name>A0A1F6D7A8_9BACT</name>
<feature type="region of interest" description="Disordered" evidence="1">
    <location>
        <begin position="56"/>
        <end position="77"/>
    </location>
</feature>
<feature type="signal peptide" evidence="2">
    <location>
        <begin position="1"/>
        <end position="23"/>
    </location>
</feature>
<dbReference type="Proteomes" id="UP000177958">
    <property type="component" value="Unassembled WGS sequence"/>
</dbReference>
<reference evidence="3 4" key="1">
    <citation type="journal article" date="2016" name="Nat. Commun.">
        <title>Thousands of microbial genomes shed light on interconnected biogeochemical processes in an aquifer system.</title>
        <authorList>
            <person name="Anantharaman K."/>
            <person name="Brown C.T."/>
            <person name="Hug L.A."/>
            <person name="Sharon I."/>
            <person name="Castelle C.J."/>
            <person name="Probst A.J."/>
            <person name="Thomas B.C."/>
            <person name="Singh A."/>
            <person name="Wilkins M.J."/>
            <person name="Karaoz U."/>
            <person name="Brodie E.L."/>
            <person name="Williams K.H."/>
            <person name="Hubbard S.S."/>
            <person name="Banfield J.F."/>
        </authorList>
    </citation>
    <scope>NUCLEOTIDE SEQUENCE [LARGE SCALE GENOMIC DNA]</scope>
</reference>
<keyword evidence="2" id="KW-0732">Signal</keyword>
<protein>
    <submittedName>
        <fullName evidence="3">Uncharacterized protein</fullName>
    </submittedName>
</protein>
<accession>A0A1F6D7A8</accession>
<evidence type="ECO:0000256" key="2">
    <source>
        <dbReference type="SAM" id="SignalP"/>
    </source>
</evidence>
<proteinExistence type="predicted"/>
<evidence type="ECO:0000256" key="1">
    <source>
        <dbReference type="SAM" id="MobiDB-lite"/>
    </source>
</evidence>
<evidence type="ECO:0000313" key="4">
    <source>
        <dbReference type="Proteomes" id="UP000177958"/>
    </source>
</evidence>
<evidence type="ECO:0000313" key="3">
    <source>
        <dbReference type="EMBL" id="OGG57323.1"/>
    </source>
</evidence>
<organism evidence="3 4">
    <name type="scientific">Candidatus Kaiserbacteria bacterium RIFCSPHIGHO2_01_FULL_55_17</name>
    <dbReference type="NCBI Taxonomy" id="1798484"/>
    <lineage>
        <taxon>Bacteria</taxon>
        <taxon>Candidatus Kaiseribacteriota</taxon>
    </lineage>
</organism>
<dbReference type="AlphaFoldDB" id="A0A1F6D7A8"/>
<comment type="caution">
    <text evidence="3">The sequence shown here is derived from an EMBL/GenBank/DDBJ whole genome shotgun (WGS) entry which is preliminary data.</text>
</comment>
<gene>
    <name evidence="3" type="ORF">A2853_02280</name>
</gene>
<sequence>MKKIATIGLALGLLLGIVPVAYAQNVYLGGDTETSATVGGMVDTDLDTSIDVGVGVTGSTETEGDTSDNASGSVQIGTSGTGGASIVITRASASSGNTATITTPTTVTSNADLSVYASTIVRGDGNVNGAELSDAAVSLAYKVHAKLFGIFSVLMPATATVHASGETTVEYPWYAFFATFDSASLESDVEAATAATVSANANTAFSVSTQAQLLDEVYAAMKSNLVASLAAEAAATASAR</sequence>